<dbReference type="GO" id="GO:0005886">
    <property type="term" value="C:plasma membrane"/>
    <property type="evidence" value="ECO:0007669"/>
    <property type="project" value="TreeGrafter"/>
</dbReference>
<dbReference type="Proteomes" id="UP000515135">
    <property type="component" value="Unplaced"/>
</dbReference>
<dbReference type="Pfam" id="PF01299">
    <property type="entry name" value="Lamp2-like_luminal"/>
    <property type="match status" value="3"/>
</dbReference>
<name>A0A6P4ZB87_BRABE</name>
<dbReference type="PANTHER" id="PTHR11506:SF41">
    <property type="entry name" value="LYSOSOME-ASSOCIATED MEMBRANE GLYCOPROTEIN 1-LIKE"/>
    <property type="match status" value="1"/>
</dbReference>
<feature type="compositionally biased region" description="Low complexity" evidence="9">
    <location>
        <begin position="437"/>
        <end position="448"/>
    </location>
</feature>
<dbReference type="FunFam" id="2.40.160.110:FF:000008">
    <property type="entry name" value="Uncharacterized protein"/>
    <property type="match status" value="3"/>
</dbReference>
<keyword evidence="5 10" id="KW-1133">Transmembrane helix</keyword>
<keyword evidence="4" id="KW-0967">Endosome</keyword>
<comment type="similarity">
    <text evidence="8">Belongs to the LAMP family.</text>
</comment>
<evidence type="ECO:0000256" key="1">
    <source>
        <dbReference type="ARBA" id="ARBA00004530"/>
    </source>
</evidence>
<sequence>MLYQYVTAVILLLSSCWTPSALAAAYDAPPDPDVGHFAVTDSSGKRCLLLDLAATFRVNYEKNDGTTGVVSYALPIDSVATGTCASTLGSKADISLGFFTGYQQFGLKMGFERSGVLRPKSFLSSIQIYYTLDPSIFPDAKYVNETNPLSLTDLHEFETSTSKSYLCESNATFTLGFPGVTQLVDFTVDYIKVQPFDVHKQEFSASEECPEDHALSTLPAESTTAPPVTTPTPGIPVGHFSLKNDQGEVCLLASWGVRFHVEYETLPNGTATAQYVLPTDANAVGACEDHYATISLRFKNDFDITAIFQSDGKNFSIDNLAVTYKESLPHFPSSKHPNKTTTVTAKNLDLFLVDVGKSYLCKARQSLEVGGANVTLEIIDWQVQPFAVKNGTFGDATECSQDGGTTTMFPISNATTILPTTTVPPPTNHTHTVGPVTNVTTPGPTNHTHTPKPKPPATTPMPTPGPAGEPKQGHYKLKNSKNDVCLLADMGLQFTASYTKKNKHTGKGVFNVPVKASASGNCGPEKSSLILTFYGGNFNVTFDFQKSAKGGGKAKYHVSSISLAYTEMPAVFPGSMTPNKAHTVSNNGLAVFPADQDRSYKCDADVHVAISKDVDMLVRQVHVQPFDVQKGQFSSAEECSQDSKGGKSYGLEIGLGVGVAVVLVALGVFWYVRRRNAKKYRKMESVLGPE</sequence>
<reference evidence="14" key="1">
    <citation type="submission" date="2025-08" db="UniProtKB">
        <authorList>
            <consortium name="RefSeq"/>
        </authorList>
    </citation>
    <scope>IDENTIFICATION</scope>
    <source>
        <tissue evidence="14">Gonad</tissue>
    </source>
</reference>
<dbReference type="RefSeq" id="XP_019628367.1">
    <property type="nucleotide sequence ID" value="XM_019772808.1"/>
</dbReference>
<comment type="subcellular location">
    <subcellularLocation>
        <location evidence="1">Endosome membrane</location>
        <topology evidence="1">Single-pass type I membrane protein</topology>
    </subcellularLocation>
    <subcellularLocation>
        <location evidence="8">Lysosome membrane</location>
        <topology evidence="8">Single-pass type I membrane protein</topology>
    </subcellularLocation>
</comment>
<feature type="chain" id="PRO_5028296595" evidence="11">
    <location>
        <begin position="24"/>
        <end position="690"/>
    </location>
</feature>
<keyword evidence="13" id="KW-1185">Reference proteome</keyword>
<feature type="region of interest" description="Disordered" evidence="9">
    <location>
        <begin position="437"/>
        <end position="474"/>
    </location>
</feature>
<proteinExistence type="inferred from homology"/>
<gene>
    <name evidence="14" type="primary">LOC109472939</name>
</gene>
<accession>A0A6P4ZB87</accession>
<dbReference type="GO" id="GO:0072594">
    <property type="term" value="P:establishment of protein localization to organelle"/>
    <property type="evidence" value="ECO:0007669"/>
    <property type="project" value="TreeGrafter"/>
</dbReference>
<keyword evidence="2 8" id="KW-0812">Transmembrane</keyword>
<dbReference type="AlphaFoldDB" id="A0A6P4ZB87"/>
<evidence type="ECO:0000256" key="9">
    <source>
        <dbReference type="SAM" id="MobiDB-lite"/>
    </source>
</evidence>
<feature type="compositionally biased region" description="Pro residues" evidence="9">
    <location>
        <begin position="453"/>
        <end position="467"/>
    </location>
</feature>
<dbReference type="InterPro" id="IPR002000">
    <property type="entry name" value="Lysosome-assoc_membr_glycop"/>
</dbReference>
<evidence type="ECO:0000256" key="2">
    <source>
        <dbReference type="ARBA" id="ARBA00022692"/>
    </source>
</evidence>
<feature type="disulfide bond" evidence="8">
    <location>
        <begin position="602"/>
        <end position="639"/>
    </location>
</feature>
<dbReference type="OrthoDB" id="6232933at2759"/>
<dbReference type="PROSITE" id="PS51407">
    <property type="entry name" value="LAMP_3"/>
    <property type="match status" value="1"/>
</dbReference>
<evidence type="ECO:0000256" key="10">
    <source>
        <dbReference type="SAM" id="Phobius"/>
    </source>
</evidence>
<dbReference type="Gene3D" id="2.40.160.110">
    <property type="match status" value="3"/>
</dbReference>
<evidence type="ECO:0000256" key="5">
    <source>
        <dbReference type="ARBA" id="ARBA00022989"/>
    </source>
</evidence>
<keyword evidence="8" id="KW-0458">Lysosome</keyword>
<feature type="domain" description="Lysosome-associated membrane glycoprotein 2-like luminal" evidence="12">
    <location>
        <begin position="470"/>
        <end position="629"/>
    </location>
</feature>
<evidence type="ECO:0000256" key="8">
    <source>
        <dbReference type="PROSITE-ProRule" id="PRU00740"/>
    </source>
</evidence>
<keyword evidence="6 8" id="KW-0472">Membrane</keyword>
<dbReference type="GeneID" id="109472939"/>
<keyword evidence="7" id="KW-0325">Glycoprotein</keyword>
<evidence type="ECO:0000256" key="4">
    <source>
        <dbReference type="ARBA" id="ARBA00022753"/>
    </source>
</evidence>
<protein>
    <submittedName>
        <fullName evidence="14">Lysosome-associated membrane glycoprotein 2-like</fullName>
    </submittedName>
</protein>
<comment type="caution">
    <text evidence="8">Lacks conserved residue(s) required for the propagation of feature annotation.</text>
</comment>
<evidence type="ECO:0000313" key="14">
    <source>
        <dbReference type="RefSeq" id="XP_019628367.1"/>
    </source>
</evidence>
<feature type="transmembrane region" description="Helical" evidence="10">
    <location>
        <begin position="649"/>
        <end position="672"/>
    </location>
</feature>
<evidence type="ECO:0000313" key="13">
    <source>
        <dbReference type="Proteomes" id="UP000515135"/>
    </source>
</evidence>
<organism evidence="13 14">
    <name type="scientific">Branchiostoma belcheri</name>
    <name type="common">Amphioxus</name>
    <dbReference type="NCBI Taxonomy" id="7741"/>
    <lineage>
        <taxon>Eukaryota</taxon>
        <taxon>Metazoa</taxon>
        <taxon>Chordata</taxon>
        <taxon>Cephalochordata</taxon>
        <taxon>Leptocardii</taxon>
        <taxon>Amphioxiformes</taxon>
        <taxon>Branchiostomatidae</taxon>
        <taxon>Branchiostoma</taxon>
    </lineage>
</organism>
<evidence type="ECO:0000256" key="3">
    <source>
        <dbReference type="ARBA" id="ARBA00022729"/>
    </source>
</evidence>
<dbReference type="PANTHER" id="PTHR11506">
    <property type="entry name" value="LYSOSOME-ASSOCIATED MEMBRANE GLYCOPROTEIN"/>
    <property type="match status" value="1"/>
</dbReference>
<dbReference type="KEGG" id="bbel:109472939"/>
<dbReference type="GO" id="GO:0005765">
    <property type="term" value="C:lysosomal membrane"/>
    <property type="evidence" value="ECO:0007669"/>
    <property type="project" value="UniProtKB-SubCell"/>
</dbReference>
<evidence type="ECO:0000256" key="6">
    <source>
        <dbReference type="ARBA" id="ARBA00023136"/>
    </source>
</evidence>
<feature type="domain" description="Lysosome-associated membrane glycoprotein 2-like luminal" evidence="12">
    <location>
        <begin position="32"/>
        <end position="198"/>
    </location>
</feature>
<feature type="domain" description="Lysosome-associated membrane glycoprotein 2-like luminal" evidence="12">
    <location>
        <begin position="237"/>
        <end position="389"/>
    </location>
</feature>
<keyword evidence="3 11" id="KW-0732">Signal</keyword>
<evidence type="ECO:0000256" key="11">
    <source>
        <dbReference type="SAM" id="SignalP"/>
    </source>
</evidence>
<dbReference type="GO" id="GO:0031902">
    <property type="term" value="C:late endosome membrane"/>
    <property type="evidence" value="ECO:0007669"/>
    <property type="project" value="TreeGrafter"/>
</dbReference>
<feature type="signal peptide" evidence="11">
    <location>
        <begin position="1"/>
        <end position="23"/>
    </location>
</feature>
<dbReference type="InterPro" id="IPR048528">
    <property type="entry name" value="Lamp2-like_luminal"/>
</dbReference>
<evidence type="ECO:0000259" key="12">
    <source>
        <dbReference type="Pfam" id="PF01299"/>
    </source>
</evidence>
<keyword evidence="8" id="KW-1015">Disulfide bond</keyword>
<evidence type="ECO:0000256" key="7">
    <source>
        <dbReference type="ARBA" id="ARBA00023180"/>
    </source>
</evidence>